<dbReference type="GO" id="GO:0016818">
    <property type="term" value="F:hydrolase activity, acting on acid anhydrides, in phosphorus-containing anhydrides"/>
    <property type="evidence" value="ECO:0007669"/>
    <property type="project" value="InterPro"/>
</dbReference>
<protein>
    <recommendedName>
        <fullName evidence="5">HIRAN domain-containing protein</fullName>
    </recommendedName>
</protein>
<dbReference type="Pfam" id="PF08797">
    <property type="entry name" value="HIRAN"/>
    <property type="match status" value="1"/>
</dbReference>
<keyword evidence="4" id="KW-1133">Transmembrane helix</keyword>
<proteinExistence type="predicted"/>
<keyword evidence="1" id="KW-0479">Metal-binding</keyword>
<evidence type="ECO:0000313" key="6">
    <source>
        <dbReference type="EMBL" id="AKF27524.1"/>
    </source>
</evidence>
<evidence type="ECO:0000259" key="5">
    <source>
        <dbReference type="SMART" id="SM00910"/>
    </source>
</evidence>
<name>A0A0F6SR86_9CORY</name>
<gene>
    <name evidence="6" type="ORF">YH66_08180</name>
</gene>
<keyword evidence="2" id="KW-0378">Hydrolase</keyword>
<evidence type="ECO:0000256" key="4">
    <source>
        <dbReference type="SAM" id="Phobius"/>
    </source>
</evidence>
<organism evidence="6 7">
    <name type="scientific">[Brevibacterium] flavum</name>
    <dbReference type="NCBI Taxonomy" id="92706"/>
    <lineage>
        <taxon>Bacteria</taxon>
        <taxon>Bacillati</taxon>
        <taxon>Actinomycetota</taxon>
        <taxon>Actinomycetes</taxon>
        <taxon>Mycobacteriales</taxon>
        <taxon>Corynebacteriaceae</taxon>
        <taxon>Corynebacterium</taxon>
    </lineage>
</organism>
<evidence type="ECO:0000313" key="7">
    <source>
        <dbReference type="Proteomes" id="UP000034037"/>
    </source>
</evidence>
<keyword evidence="7" id="KW-1185">Reference proteome</keyword>
<accession>A0A0F6SR86</accession>
<feature type="region of interest" description="Disordered" evidence="3">
    <location>
        <begin position="279"/>
        <end position="332"/>
    </location>
</feature>
<dbReference type="GO" id="GO:0008270">
    <property type="term" value="F:zinc ion binding"/>
    <property type="evidence" value="ECO:0007669"/>
    <property type="project" value="InterPro"/>
</dbReference>
<feature type="compositionally biased region" description="Polar residues" evidence="3">
    <location>
        <begin position="287"/>
        <end position="302"/>
    </location>
</feature>
<dbReference type="EMBL" id="CP011309">
    <property type="protein sequence ID" value="AKF27524.1"/>
    <property type="molecule type" value="Genomic_DNA"/>
</dbReference>
<dbReference type="SMART" id="SM00910">
    <property type="entry name" value="HIRAN"/>
    <property type="match status" value="1"/>
</dbReference>
<evidence type="ECO:0000256" key="3">
    <source>
        <dbReference type="SAM" id="MobiDB-lite"/>
    </source>
</evidence>
<evidence type="ECO:0000256" key="2">
    <source>
        <dbReference type="ARBA" id="ARBA00022801"/>
    </source>
</evidence>
<dbReference type="GeneID" id="1019520"/>
<keyword evidence="4" id="KW-0812">Transmembrane</keyword>
<dbReference type="InterPro" id="IPR014905">
    <property type="entry name" value="HIRAN"/>
</dbReference>
<dbReference type="Proteomes" id="UP000034037">
    <property type="component" value="Chromosome"/>
</dbReference>
<dbReference type="HOGENOM" id="CLU_602277_0_0_11"/>
<feature type="domain" description="HIRAN" evidence="5">
    <location>
        <begin position="24"/>
        <end position="127"/>
    </location>
</feature>
<dbReference type="GO" id="GO:0003676">
    <property type="term" value="F:nucleic acid binding"/>
    <property type="evidence" value="ECO:0007669"/>
    <property type="project" value="InterPro"/>
</dbReference>
<evidence type="ECO:0000256" key="1">
    <source>
        <dbReference type="ARBA" id="ARBA00022723"/>
    </source>
</evidence>
<dbReference type="AlphaFoldDB" id="A0A0F6SR86"/>
<reference evidence="6 7" key="1">
    <citation type="submission" date="2015-04" db="EMBL/GenBank/DDBJ databases">
        <title>Complete Genome Sequence of Brevibacterium flavum ATCC 15168.</title>
        <authorList>
            <person name="Ahn J."/>
            <person name="Park G."/>
            <person name="Jeon W."/>
            <person name="Jang Y."/>
            <person name="Jang M."/>
            <person name="Lee H."/>
            <person name="Lee H."/>
        </authorList>
    </citation>
    <scope>NUCLEOTIDE SEQUENCE [LARGE SCALE GENOMIC DNA]</scope>
    <source>
        <strain evidence="6 7">ATCC 15168</strain>
    </source>
</reference>
<feature type="transmembrane region" description="Helical" evidence="4">
    <location>
        <begin position="403"/>
        <end position="436"/>
    </location>
</feature>
<keyword evidence="4" id="KW-0472">Membrane</keyword>
<dbReference type="RefSeq" id="WP_003862296.1">
    <property type="nucleotide sequence ID" value="NZ_CP011309.1"/>
</dbReference>
<dbReference type="PATRIC" id="fig|92706.3.peg.1705"/>
<sequence>MFTASIPTYELGSFSKGSYVEIKGTYFYPDTLNTLFRNSGAKDNEEFFVDVTLVPEPDNPHSTRGHAISVRWNDLVIGHIASDMTEKFQQVRRVAASGYDARVSARIWTNTNYKNERDFWVSVKLPDPDFLVPLNDPPHDGFTLLPYGTAIQVTKESDHMDVLSEFVPPSGQGQILVSLHIINAGVRKEWDGIEVRLDNQRIGELTKASSEKFAPVVRHFDDLGLSTLCRALIKGSSLAAEVTLYGARAHELSEEDLEPKSSSPLPRLVEYQSNPFNYQVPNRWPGEQNQRAPKSQKSSSSPFAAYRGPSQPSKSLTPFVAQTPAPQPSDRFIDWDSLLQPDGTPRATPFQRGVTRGLIGKHFSNQKSPRIDFATVGQCDAILRTFGEPTDKLYKDGRTSWPLWWALMAIVTLLVMLLNFIPGIGPIFPLIGLIVLGHHFWTRRKLNPPFGRSK</sequence>